<gene>
    <name evidence="2" type="ORF">PQ455_07035</name>
</gene>
<evidence type="ECO:0000313" key="2">
    <source>
        <dbReference type="EMBL" id="WCT74967.1"/>
    </source>
</evidence>
<feature type="transmembrane region" description="Helical" evidence="1">
    <location>
        <begin position="46"/>
        <end position="69"/>
    </location>
</feature>
<evidence type="ECO:0000313" key="3">
    <source>
        <dbReference type="Proteomes" id="UP001220395"/>
    </source>
</evidence>
<protein>
    <submittedName>
        <fullName evidence="2">DUF1467 family protein</fullName>
    </submittedName>
</protein>
<name>A0ABY7TQQ7_9SPHN</name>
<dbReference type="EMBL" id="CP117411">
    <property type="protein sequence ID" value="WCT74967.1"/>
    <property type="molecule type" value="Genomic_DNA"/>
</dbReference>
<dbReference type="RefSeq" id="WP_273690432.1">
    <property type="nucleotide sequence ID" value="NZ_CP117411.1"/>
</dbReference>
<evidence type="ECO:0000256" key="1">
    <source>
        <dbReference type="SAM" id="Phobius"/>
    </source>
</evidence>
<dbReference type="InterPro" id="IPR009935">
    <property type="entry name" value="DUF1467"/>
</dbReference>
<keyword evidence="1" id="KW-1133">Transmembrane helix</keyword>
<proteinExistence type="predicted"/>
<organism evidence="2 3">
    <name type="scientific">Sphingomonas naphthae</name>
    <dbReference type="NCBI Taxonomy" id="1813468"/>
    <lineage>
        <taxon>Bacteria</taxon>
        <taxon>Pseudomonadati</taxon>
        <taxon>Pseudomonadota</taxon>
        <taxon>Alphaproteobacteria</taxon>
        <taxon>Sphingomonadales</taxon>
        <taxon>Sphingomonadaceae</taxon>
        <taxon>Sphingomonas</taxon>
    </lineage>
</organism>
<sequence>MRFSSIIAIYALFWSISFFVVLPFRLKRKGVVDVHVPGQADGAPPAFSFARTCLWTTIVAAVLFALYYANYVNGWIDPAIFDLHGGQPAR</sequence>
<accession>A0ABY7TQQ7</accession>
<reference evidence="2 3" key="1">
    <citation type="submission" date="2023-02" db="EMBL/GenBank/DDBJ databases">
        <title>Genome sequence of Sphingomonas naphthae.</title>
        <authorList>
            <person name="Kim S."/>
            <person name="Heo J."/>
            <person name="Kwon S.-W."/>
        </authorList>
    </citation>
    <scope>NUCLEOTIDE SEQUENCE [LARGE SCALE GENOMIC DNA]</scope>
    <source>
        <strain evidence="2 3">KACC 18716</strain>
    </source>
</reference>
<feature type="transmembrane region" description="Helical" evidence="1">
    <location>
        <begin position="7"/>
        <end position="26"/>
    </location>
</feature>
<dbReference type="Pfam" id="PF07330">
    <property type="entry name" value="DUF1467"/>
    <property type="match status" value="1"/>
</dbReference>
<dbReference type="Proteomes" id="UP001220395">
    <property type="component" value="Chromosome"/>
</dbReference>
<keyword evidence="1" id="KW-0812">Transmembrane</keyword>
<keyword evidence="1" id="KW-0472">Membrane</keyword>
<keyword evidence="3" id="KW-1185">Reference proteome</keyword>